<evidence type="ECO:0000313" key="2">
    <source>
        <dbReference type="EMBL" id="KAJ0407342.1"/>
    </source>
</evidence>
<organism evidence="2 3">
    <name type="scientific">Pythium insidiosum</name>
    <name type="common">Pythiosis disease agent</name>
    <dbReference type="NCBI Taxonomy" id="114742"/>
    <lineage>
        <taxon>Eukaryota</taxon>
        <taxon>Sar</taxon>
        <taxon>Stramenopiles</taxon>
        <taxon>Oomycota</taxon>
        <taxon>Peronosporomycetes</taxon>
        <taxon>Pythiales</taxon>
        <taxon>Pythiaceae</taxon>
        <taxon>Pythium</taxon>
    </lineage>
</organism>
<keyword evidence="1" id="KW-0472">Membrane</keyword>
<protein>
    <submittedName>
        <fullName evidence="2">Uncharacterized protein</fullName>
    </submittedName>
</protein>
<reference evidence="2" key="1">
    <citation type="submission" date="2021-12" db="EMBL/GenBank/DDBJ databases">
        <title>Prjna785345.</title>
        <authorList>
            <person name="Rujirawat T."/>
            <person name="Krajaejun T."/>
        </authorList>
    </citation>
    <scope>NUCLEOTIDE SEQUENCE</scope>
    <source>
        <strain evidence="2">Pi057C3</strain>
    </source>
</reference>
<sequence>MASAEKDPDCSYRVLESGRRKSIARGRLHRLLSAYPRLAFLVIVLVCLGMSNTFGVLALTRTVLHAYDFPRKLRIAQDHVASTQVTLATASTCVRNEALLRFAWLQEELEQLTRQWQRVVHEQELIVAQRGNLLTKCELAMGEYLVGWRRKDPTGHAKCIQKALTPSPTEPTLQESSNDFTARPHTGAATWLAHAVSSATTEELWAARHSGYVSALLLIESLAVDVHKIVDSTMNGIVRALESLKPQAAIWEADSAELQRHVENELSKAEMTIRERVGQFRVELERTVDDGPWAGSLEGIQGPVIGWDNPHSTDESKGTPLLPPLTREFELARAMLLVVEKAKTAAREARNSGFIWRSFDSVVQRLLFGASLVDVGFHVLVALLVLELLHSLSILMPLLANLFTETYTEMAPLDLRDMPVQSMADFWALVRGRHSISSVIYLLLTDVVVLVENALRAYTTK</sequence>
<dbReference type="AlphaFoldDB" id="A0AAD5M7F4"/>
<gene>
    <name evidence="2" type="ORF">P43SY_004770</name>
</gene>
<feature type="transmembrane region" description="Helical" evidence="1">
    <location>
        <begin position="38"/>
        <end position="64"/>
    </location>
</feature>
<keyword evidence="1" id="KW-0812">Transmembrane</keyword>
<dbReference type="Proteomes" id="UP001209570">
    <property type="component" value="Unassembled WGS sequence"/>
</dbReference>
<evidence type="ECO:0000313" key="3">
    <source>
        <dbReference type="Proteomes" id="UP001209570"/>
    </source>
</evidence>
<name>A0AAD5M7F4_PYTIN</name>
<keyword evidence="3" id="KW-1185">Reference proteome</keyword>
<comment type="caution">
    <text evidence="2">The sequence shown here is derived from an EMBL/GenBank/DDBJ whole genome shotgun (WGS) entry which is preliminary data.</text>
</comment>
<evidence type="ECO:0000256" key="1">
    <source>
        <dbReference type="SAM" id="Phobius"/>
    </source>
</evidence>
<keyword evidence="1" id="KW-1133">Transmembrane helix</keyword>
<dbReference type="EMBL" id="JAKCXM010000022">
    <property type="protein sequence ID" value="KAJ0407342.1"/>
    <property type="molecule type" value="Genomic_DNA"/>
</dbReference>
<accession>A0AAD5M7F4</accession>
<proteinExistence type="predicted"/>